<dbReference type="Pfam" id="PF08205">
    <property type="entry name" value="C2-set_2"/>
    <property type="match status" value="1"/>
</dbReference>
<dbReference type="PROSITE" id="PS50835">
    <property type="entry name" value="IG_LIKE"/>
    <property type="match status" value="2"/>
</dbReference>
<dbReference type="GO" id="GO:0038023">
    <property type="term" value="F:signaling receptor activity"/>
    <property type="evidence" value="ECO:0007669"/>
    <property type="project" value="InterPro"/>
</dbReference>
<dbReference type="GO" id="GO:0009897">
    <property type="term" value="C:external side of plasma membrane"/>
    <property type="evidence" value="ECO:0007669"/>
    <property type="project" value="TreeGrafter"/>
</dbReference>
<sequence length="272" mass="29898">METKSGTNFVLKNLGPLILLTVSVAMSTRGESNQIIVAGAAVTLACPHQRSSLIVWQVYLKNGTSCYVSYMSEGNKTQKNCSKNVDWVSTPELDSTLLIKSSQMSNEGIYKCSTLNNNGTFDSEHVLTVLVPPEVSLTQDTNGTVVCKATAGKPAAKISWIPPGDSSTASEILPNGTETVTSIYNTTSAKENNLTCFISHPAWSKSYILNISQVDNEKIKISTILYITLSCLLGILLLSVFIYLWHFFYRRQKKVMENKGPETISRQNNQVN</sequence>
<proteinExistence type="inferred from homology"/>
<dbReference type="InterPro" id="IPR013106">
    <property type="entry name" value="Ig_V-set"/>
</dbReference>
<dbReference type="Ensembl" id="ENSSMRT00000007810.1">
    <property type="protein sequence ID" value="ENSSMRP00000006658.1"/>
    <property type="gene ID" value="ENSSMRG00000005409.1"/>
</dbReference>
<feature type="transmembrane region" description="Helical" evidence="9">
    <location>
        <begin position="224"/>
        <end position="249"/>
    </location>
</feature>
<dbReference type="InterPro" id="IPR040012">
    <property type="entry name" value="CD200R"/>
</dbReference>
<keyword evidence="10" id="KW-0732">Signal</keyword>
<dbReference type="AlphaFoldDB" id="A0A8D0BDM0"/>
<evidence type="ECO:0000256" key="7">
    <source>
        <dbReference type="ARBA" id="ARBA00023170"/>
    </source>
</evidence>
<name>A0A8D0BDM0_SALMN</name>
<feature type="chain" id="PRO_5034322332" description="Ig-like domain-containing protein" evidence="10">
    <location>
        <begin position="31"/>
        <end position="272"/>
    </location>
</feature>
<dbReference type="Pfam" id="PF07686">
    <property type="entry name" value="V-set"/>
    <property type="match status" value="1"/>
</dbReference>
<feature type="domain" description="Ig-like" evidence="11">
    <location>
        <begin position="144"/>
        <end position="212"/>
    </location>
</feature>
<keyword evidence="6" id="KW-1015">Disulfide bond</keyword>
<keyword evidence="5 9" id="KW-0472">Membrane</keyword>
<evidence type="ECO:0000256" key="4">
    <source>
        <dbReference type="ARBA" id="ARBA00022989"/>
    </source>
</evidence>
<evidence type="ECO:0000256" key="8">
    <source>
        <dbReference type="ARBA" id="ARBA00023180"/>
    </source>
</evidence>
<reference evidence="12" key="1">
    <citation type="submission" date="2025-08" db="UniProtKB">
        <authorList>
            <consortium name="Ensembl"/>
        </authorList>
    </citation>
    <scope>IDENTIFICATION</scope>
</reference>
<evidence type="ECO:0000256" key="3">
    <source>
        <dbReference type="ARBA" id="ARBA00022692"/>
    </source>
</evidence>
<evidence type="ECO:0000256" key="6">
    <source>
        <dbReference type="ARBA" id="ARBA00023157"/>
    </source>
</evidence>
<evidence type="ECO:0000256" key="2">
    <source>
        <dbReference type="ARBA" id="ARBA00008215"/>
    </source>
</evidence>
<dbReference type="Proteomes" id="UP000694421">
    <property type="component" value="Unplaced"/>
</dbReference>
<dbReference type="InterPro" id="IPR007110">
    <property type="entry name" value="Ig-like_dom"/>
</dbReference>
<dbReference type="InterPro" id="IPR036179">
    <property type="entry name" value="Ig-like_dom_sf"/>
</dbReference>
<organism evidence="12 13">
    <name type="scientific">Salvator merianae</name>
    <name type="common">Argentine black and white tegu</name>
    <name type="synonym">Tupinambis merianae</name>
    <dbReference type="NCBI Taxonomy" id="96440"/>
    <lineage>
        <taxon>Eukaryota</taxon>
        <taxon>Metazoa</taxon>
        <taxon>Chordata</taxon>
        <taxon>Craniata</taxon>
        <taxon>Vertebrata</taxon>
        <taxon>Euteleostomi</taxon>
        <taxon>Lepidosauria</taxon>
        <taxon>Squamata</taxon>
        <taxon>Bifurcata</taxon>
        <taxon>Unidentata</taxon>
        <taxon>Episquamata</taxon>
        <taxon>Laterata</taxon>
        <taxon>Teiioidea</taxon>
        <taxon>Teiidae</taxon>
        <taxon>Salvator</taxon>
    </lineage>
</organism>
<evidence type="ECO:0000313" key="13">
    <source>
        <dbReference type="Proteomes" id="UP000694421"/>
    </source>
</evidence>
<dbReference type="SMART" id="SM00409">
    <property type="entry name" value="IG"/>
    <property type="match status" value="2"/>
</dbReference>
<dbReference type="PANTHER" id="PTHR21462:SF2">
    <property type="entry name" value="CELL SURFACE GLYCOPROTEIN CD200 RECEPTOR 2"/>
    <property type="match status" value="1"/>
</dbReference>
<dbReference type="GeneTree" id="ENSGT00390000014496"/>
<keyword evidence="3 9" id="KW-0812">Transmembrane</keyword>
<keyword evidence="7" id="KW-0675">Receptor</keyword>
<keyword evidence="13" id="KW-1185">Reference proteome</keyword>
<evidence type="ECO:0000259" key="11">
    <source>
        <dbReference type="PROSITE" id="PS50835"/>
    </source>
</evidence>
<evidence type="ECO:0000256" key="1">
    <source>
        <dbReference type="ARBA" id="ARBA00004167"/>
    </source>
</evidence>
<dbReference type="InterPro" id="IPR013162">
    <property type="entry name" value="CD80_C2-set"/>
</dbReference>
<accession>A0A8D0BDM0</accession>
<protein>
    <recommendedName>
        <fullName evidence="11">Ig-like domain-containing protein</fullName>
    </recommendedName>
</protein>
<dbReference type="Gene3D" id="2.60.40.10">
    <property type="entry name" value="Immunoglobulins"/>
    <property type="match status" value="2"/>
</dbReference>
<dbReference type="SUPFAM" id="SSF48726">
    <property type="entry name" value="Immunoglobulin"/>
    <property type="match status" value="2"/>
</dbReference>
<feature type="signal peptide" evidence="10">
    <location>
        <begin position="1"/>
        <end position="30"/>
    </location>
</feature>
<dbReference type="InterPro" id="IPR013783">
    <property type="entry name" value="Ig-like_fold"/>
</dbReference>
<dbReference type="GO" id="GO:0150077">
    <property type="term" value="P:regulation of neuroinflammatory response"/>
    <property type="evidence" value="ECO:0007669"/>
    <property type="project" value="InterPro"/>
</dbReference>
<keyword evidence="8" id="KW-0325">Glycoprotein</keyword>
<comment type="similarity">
    <text evidence="2">Belongs to the CD200R family.</text>
</comment>
<evidence type="ECO:0000313" key="12">
    <source>
        <dbReference type="Ensembl" id="ENSSMRP00000006658.1"/>
    </source>
</evidence>
<reference evidence="12" key="2">
    <citation type="submission" date="2025-09" db="UniProtKB">
        <authorList>
            <consortium name="Ensembl"/>
        </authorList>
    </citation>
    <scope>IDENTIFICATION</scope>
</reference>
<dbReference type="OMA" id="NERITWE"/>
<feature type="domain" description="Ig-like" evidence="11">
    <location>
        <begin position="16"/>
        <end position="128"/>
    </location>
</feature>
<dbReference type="InterPro" id="IPR003599">
    <property type="entry name" value="Ig_sub"/>
</dbReference>
<keyword evidence="4 9" id="KW-1133">Transmembrane helix</keyword>
<dbReference type="PANTHER" id="PTHR21462">
    <property type="entry name" value="CELL SURFACE GLYCOPROTEIN OX2 RECEPTOR PRECURSOR"/>
    <property type="match status" value="1"/>
</dbReference>
<comment type="subcellular location">
    <subcellularLocation>
        <location evidence="1">Membrane</location>
        <topology evidence="1">Single-pass membrane protein</topology>
    </subcellularLocation>
</comment>
<evidence type="ECO:0000256" key="5">
    <source>
        <dbReference type="ARBA" id="ARBA00023136"/>
    </source>
</evidence>
<evidence type="ECO:0000256" key="10">
    <source>
        <dbReference type="SAM" id="SignalP"/>
    </source>
</evidence>
<evidence type="ECO:0000256" key="9">
    <source>
        <dbReference type="SAM" id="Phobius"/>
    </source>
</evidence>